<dbReference type="SUPFAM" id="SSF53756">
    <property type="entry name" value="UDP-Glycosyltransferase/glycogen phosphorylase"/>
    <property type="match status" value="1"/>
</dbReference>
<dbReference type="GO" id="GO:0016758">
    <property type="term" value="F:hexosyltransferase activity"/>
    <property type="evidence" value="ECO:0007669"/>
    <property type="project" value="TreeGrafter"/>
</dbReference>
<name>X1AHJ9_9ZZZZ</name>
<dbReference type="Pfam" id="PF13439">
    <property type="entry name" value="Glyco_transf_4"/>
    <property type="match status" value="1"/>
</dbReference>
<evidence type="ECO:0008006" key="5">
    <source>
        <dbReference type="Google" id="ProtNLM"/>
    </source>
</evidence>
<evidence type="ECO:0000256" key="1">
    <source>
        <dbReference type="SAM" id="Phobius"/>
    </source>
</evidence>
<comment type="caution">
    <text evidence="4">The sequence shown here is derived from an EMBL/GenBank/DDBJ whole genome shotgun (WGS) entry which is preliminary data.</text>
</comment>
<feature type="transmembrane region" description="Helical" evidence="1">
    <location>
        <begin position="47"/>
        <end position="69"/>
    </location>
</feature>
<keyword evidence="1" id="KW-0472">Membrane</keyword>
<dbReference type="EMBL" id="BART01015200">
    <property type="protein sequence ID" value="GAG81444.1"/>
    <property type="molecule type" value="Genomic_DNA"/>
</dbReference>
<dbReference type="InterPro" id="IPR050194">
    <property type="entry name" value="Glycosyltransferase_grp1"/>
</dbReference>
<evidence type="ECO:0000259" key="2">
    <source>
        <dbReference type="Pfam" id="PF00534"/>
    </source>
</evidence>
<feature type="domain" description="Glycosyl transferase family 1" evidence="2">
    <location>
        <begin position="171"/>
        <end position="266"/>
    </location>
</feature>
<keyword evidence="1" id="KW-1133">Transmembrane helix</keyword>
<feature type="domain" description="Glycosyltransferase subfamily 4-like N-terminal" evidence="3">
    <location>
        <begin position="12"/>
        <end position="162"/>
    </location>
</feature>
<accession>X1AHJ9</accession>
<dbReference type="Gene3D" id="3.40.50.2000">
    <property type="entry name" value="Glycogen Phosphorylase B"/>
    <property type="match status" value="2"/>
</dbReference>
<dbReference type="InterPro" id="IPR028098">
    <property type="entry name" value="Glyco_trans_4-like_N"/>
</dbReference>
<evidence type="ECO:0000259" key="3">
    <source>
        <dbReference type="Pfam" id="PF13439"/>
    </source>
</evidence>
<dbReference type="InterPro" id="IPR001296">
    <property type="entry name" value="Glyco_trans_1"/>
</dbReference>
<protein>
    <recommendedName>
        <fullName evidence="5">Glycosyltransferase subfamily 4-like N-terminal domain-containing protein</fullName>
    </recommendedName>
</protein>
<dbReference type="AlphaFoldDB" id="X1AHJ9"/>
<sequence length="286" mass="32813">MDTIHKTSRLKMSDALIKRGHNVTLCMVKKIGEKNFASDYIIRFPTIHFPILSGIFYGLIVFFYFPIFLSRKKIDIIIIDFTQVWLPFIIPLKILNIPLILDIRTLPIGKEKSFLFKMSIYLSRYIADGITTITPELNTILRDVYNLKNKKVGIWSSGVSIEDFKKTDKKIPIQINSTDHKFTLIYHGGIHPKRGIGNLIKAISGLDSDLKNKIRLLLIGKCTNKINDDLSKLSEKEGIKKQVTILPPVEYSKIPQYIETADVGIFCLPPENVWWRVSAPLKLWNI</sequence>
<proteinExistence type="predicted"/>
<reference evidence="4" key="1">
    <citation type="journal article" date="2014" name="Front. Microbiol.">
        <title>High frequency of phylogenetically diverse reductive dehalogenase-homologous genes in deep subseafloor sedimentary metagenomes.</title>
        <authorList>
            <person name="Kawai M."/>
            <person name="Futagami T."/>
            <person name="Toyoda A."/>
            <person name="Takaki Y."/>
            <person name="Nishi S."/>
            <person name="Hori S."/>
            <person name="Arai W."/>
            <person name="Tsubouchi T."/>
            <person name="Morono Y."/>
            <person name="Uchiyama I."/>
            <person name="Ito T."/>
            <person name="Fujiyama A."/>
            <person name="Inagaki F."/>
            <person name="Takami H."/>
        </authorList>
    </citation>
    <scope>NUCLEOTIDE SEQUENCE</scope>
    <source>
        <strain evidence="4">Expedition CK06-06</strain>
    </source>
</reference>
<gene>
    <name evidence="4" type="ORF">S01H4_29590</name>
</gene>
<dbReference type="PANTHER" id="PTHR45947">
    <property type="entry name" value="SULFOQUINOVOSYL TRANSFERASE SQD2"/>
    <property type="match status" value="1"/>
</dbReference>
<evidence type="ECO:0000313" key="4">
    <source>
        <dbReference type="EMBL" id="GAG81444.1"/>
    </source>
</evidence>
<dbReference type="Pfam" id="PF00534">
    <property type="entry name" value="Glycos_transf_1"/>
    <property type="match status" value="1"/>
</dbReference>
<organism evidence="4">
    <name type="scientific">marine sediment metagenome</name>
    <dbReference type="NCBI Taxonomy" id="412755"/>
    <lineage>
        <taxon>unclassified sequences</taxon>
        <taxon>metagenomes</taxon>
        <taxon>ecological metagenomes</taxon>
    </lineage>
</organism>
<keyword evidence="1" id="KW-0812">Transmembrane</keyword>
<dbReference type="PANTHER" id="PTHR45947:SF3">
    <property type="entry name" value="SULFOQUINOVOSYL TRANSFERASE SQD2"/>
    <property type="match status" value="1"/>
</dbReference>